<evidence type="ECO:0000256" key="5">
    <source>
        <dbReference type="SAM" id="MobiDB-lite"/>
    </source>
</evidence>
<evidence type="ECO:0000256" key="1">
    <source>
        <dbReference type="ARBA" id="ARBA00004219"/>
    </source>
</evidence>
<evidence type="ECO:0000313" key="7">
    <source>
        <dbReference type="EMBL" id="TCL05025.1"/>
    </source>
</evidence>
<comment type="caution">
    <text evidence="7">The sequence shown here is derived from an EMBL/GenBank/DDBJ whole genome shotgun (WGS) entry which is preliminary data.</text>
</comment>
<feature type="compositionally biased region" description="Basic and acidic residues" evidence="5">
    <location>
        <begin position="370"/>
        <end position="382"/>
    </location>
</feature>
<evidence type="ECO:0000313" key="8">
    <source>
        <dbReference type="Proteomes" id="UP000294555"/>
    </source>
</evidence>
<gene>
    <name evidence="7" type="ORF">EZJ58_3179</name>
</gene>
<reference evidence="7 8" key="1">
    <citation type="submission" date="2019-02" db="EMBL/GenBank/DDBJ databases">
        <title>Investigation of anaerobic lignin degradation for improved lignocellulosic biofuels.</title>
        <authorList>
            <person name="Deangelis K."/>
        </authorList>
    </citation>
    <scope>NUCLEOTIDE SEQUENCE [LARGE SCALE GENOMIC DNA]</scope>
    <source>
        <strain evidence="7 8">159R</strain>
    </source>
</reference>
<protein>
    <submittedName>
        <fullName evidence="7">Filamentous hemagglutinin</fullName>
    </submittedName>
</protein>
<proteinExistence type="predicted"/>
<dbReference type="GO" id="GO:0003824">
    <property type="term" value="F:catalytic activity"/>
    <property type="evidence" value="ECO:0007669"/>
    <property type="project" value="UniProtKB-ARBA"/>
</dbReference>
<dbReference type="InterPro" id="IPR006914">
    <property type="entry name" value="VENN_dom"/>
</dbReference>
<dbReference type="Proteomes" id="UP000294555">
    <property type="component" value="Unassembled WGS sequence"/>
</dbReference>
<evidence type="ECO:0000256" key="4">
    <source>
        <dbReference type="ARBA" id="ARBA00023026"/>
    </source>
</evidence>
<dbReference type="EMBL" id="SJOI01000001">
    <property type="protein sequence ID" value="TCL05025.1"/>
    <property type="molecule type" value="Genomic_DNA"/>
</dbReference>
<evidence type="ECO:0000259" key="6">
    <source>
        <dbReference type="Pfam" id="PF04829"/>
    </source>
</evidence>
<feature type="region of interest" description="Disordered" evidence="5">
    <location>
        <begin position="370"/>
        <end position="393"/>
    </location>
</feature>
<dbReference type="InterPro" id="IPR025157">
    <property type="entry name" value="Hemagglutinin_rpt"/>
</dbReference>
<evidence type="ECO:0000256" key="2">
    <source>
        <dbReference type="ARBA" id="ARBA00022656"/>
    </source>
</evidence>
<accession>A0A4R1NBZ6</accession>
<sequence length="781" mass="81619">MAARAITGWIEPRVSLYKTRTGGDIRLQGGQLKAGSDISFKARQDIHLLSALSREKTEGSNSSQGGPVGVGIGVGQNGFGISVFAGINKGKGSEKGNGTFHTNALLEAGREVRLESGRDAILSGAQVKGETVKADIGRHLLLQSQQDSNDYDAKQQNVSAGGSFTFGSMTGSASVNISRDKLHSNYSAVQEQTGLFAGQGGADIRVGEHTQLDGAVIASAADAGKNRLDTGTLGFSDIHNEAEFSAEHQSIGMSSGGPIGGQFTGNLANSLLSGVNRSGHSSNTTRAAFSSGSLLIRNQAGQRQDITTLSRDAEHAHETLSPIFDKTKEQERLQQAALLGDIGNQLIDIVRSEAAIGALNVANKRAENISEADRQDARDALAKGKNPNETPTDKQIKDYIRAVAYNQALSESGFGTGGGNLKALTAVVAAAQGLAGGNPGQALAGLAAPYVATEIKERFDTDTARITAHAVAGALLSHLQGHSALAGGAGALSAELAAKGITHYLYPGIEPGQLTEKQKETVSAISTALGGLAGGLTGKGGGDVVAGAQAGKNAVENNFFYPESMPKGLADLGSSVTSYAKYAQDNNLSPEQVQADLTRMVEGNLPEGADIVKAILSNTPVSDTVMAVLTAEEAKDYALALLSTLPAEKALAAAGKAANVFTNKQIIKAAEKISTAKPGKQFTQPRDLNEQVLWHQVKESPSEGKKFSDMGLNLNNDPRFPQSSGFEKMTASHKLPNGSNIEIHYQYNSVTGKAYDMKIVTPQRPMSNPSHVIDSIKDNIR</sequence>
<dbReference type="Pfam" id="PF13332">
    <property type="entry name" value="Fil_haemagg_2"/>
    <property type="match status" value="1"/>
</dbReference>
<dbReference type="GO" id="GO:0090729">
    <property type="term" value="F:toxin activity"/>
    <property type="evidence" value="ECO:0007669"/>
    <property type="project" value="UniProtKB-KW"/>
</dbReference>
<evidence type="ECO:0000256" key="3">
    <source>
        <dbReference type="ARBA" id="ARBA00022913"/>
    </source>
</evidence>
<keyword evidence="2" id="KW-0800">Toxin</keyword>
<dbReference type="RefSeq" id="WP_132923764.1">
    <property type="nucleotide sequence ID" value="NZ_SJOI01000001.1"/>
</dbReference>
<comment type="subcellular location">
    <subcellularLocation>
        <location evidence="1">Target cell</location>
        <location evidence="1">Target cell cytoplasm</location>
    </subcellularLocation>
</comment>
<keyword evidence="4" id="KW-0843">Virulence</keyword>
<dbReference type="Pfam" id="PF04829">
    <property type="entry name" value="PT-VENN"/>
    <property type="match status" value="1"/>
</dbReference>
<name>A0A4R1NBZ6_9GAMM</name>
<dbReference type="AlphaFoldDB" id="A0A4R1NBZ6"/>
<organism evidence="7 8">
    <name type="scientific">Sodalis ligni</name>
    <dbReference type="NCBI Taxonomy" id="2697027"/>
    <lineage>
        <taxon>Bacteria</taxon>
        <taxon>Pseudomonadati</taxon>
        <taxon>Pseudomonadota</taxon>
        <taxon>Gammaproteobacteria</taxon>
        <taxon>Enterobacterales</taxon>
        <taxon>Bruguierivoracaceae</taxon>
        <taxon>Sodalis</taxon>
    </lineage>
</organism>
<feature type="domain" description="VENN motif-containing" evidence="6">
    <location>
        <begin position="511"/>
        <end position="559"/>
    </location>
</feature>
<keyword evidence="3" id="KW-1266">Target cell cytoplasm</keyword>
<keyword evidence="8" id="KW-1185">Reference proteome</keyword>
<dbReference type="OrthoDB" id="2664633at2"/>